<dbReference type="GO" id="GO:0016758">
    <property type="term" value="F:hexosyltransferase activity"/>
    <property type="evidence" value="ECO:0007669"/>
    <property type="project" value="TreeGrafter"/>
</dbReference>
<keyword evidence="8" id="KW-1185">Reference proteome</keyword>
<dbReference type="Pfam" id="PF13579">
    <property type="entry name" value="Glyco_trans_4_4"/>
    <property type="match status" value="1"/>
</dbReference>
<proteinExistence type="predicted"/>
<dbReference type="Gene3D" id="3.40.50.2000">
    <property type="entry name" value="Glycogen Phosphorylase B"/>
    <property type="match status" value="2"/>
</dbReference>
<dbReference type="Pfam" id="PF00534">
    <property type="entry name" value="Glycos_transf_1"/>
    <property type="match status" value="1"/>
</dbReference>
<evidence type="ECO:0000256" key="2">
    <source>
        <dbReference type="ARBA" id="ARBA00022676"/>
    </source>
</evidence>
<comment type="caution">
    <text evidence="7">The sequence shown here is derived from an EMBL/GenBank/DDBJ whole genome shotgun (WGS) entry which is preliminary data.</text>
</comment>
<dbReference type="NCBIfam" id="NF007640">
    <property type="entry name" value="PRK10307.1"/>
    <property type="match status" value="1"/>
</dbReference>
<evidence type="ECO:0000256" key="4">
    <source>
        <dbReference type="SAM" id="MobiDB-lite"/>
    </source>
</evidence>
<evidence type="ECO:0000256" key="3">
    <source>
        <dbReference type="ARBA" id="ARBA00022679"/>
    </source>
</evidence>
<dbReference type="InterPro" id="IPR001296">
    <property type="entry name" value="Glyco_trans_1"/>
</dbReference>
<keyword evidence="2" id="KW-0328">Glycosyltransferase</keyword>
<feature type="domain" description="Glycosyltransferase subfamily 4-like N-terminal" evidence="6">
    <location>
        <begin position="15"/>
        <end position="198"/>
    </location>
</feature>
<evidence type="ECO:0000259" key="5">
    <source>
        <dbReference type="Pfam" id="PF00534"/>
    </source>
</evidence>
<keyword evidence="3 7" id="KW-0808">Transferase</keyword>
<evidence type="ECO:0000313" key="7">
    <source>
        <dbReference type="EMBL" id="RIX28803.1"/>
    </source>
</evidence>
<dbReference type="GO" id="GO:1901137">
    <property type="term" value="P:carbohydrate derivative biosynthetic process"/>
    <property type="evidence" value="ECO:0007669"/>
    <property type="project" value="UniProtKB-ARBA"/>
</dbReference>
<dbReference type="InterPro" id="IPR028098">
    <property type="entry name" value="Glyco_trans_4-like_N"/>
</dbReference>
<sequence length="433" mass="47230">MKILVIGLNYAPEPTGIAPYTAALSRGMAVRGHRVRVITTMPHYPEWRIADGYEGWSRTERLNGVMVRRLRHYVPSRPSGVRRMLSEISFGLWAMTARWGRPDVVLFVSPALFSTGLALLRANLTRTPSVVWVQDVYSSGMVETQGGAEDGAVVRFIRAMESAVLRNADGVGVIHARFAEVVRQLGTPAERIEVVRNWTHLQQGAVGDREVDRERLKWPPDETVVLHSGAMGKKQDLDNVIEAGRLADERGAPVRFVLMGNGGERARLEAKAEGVRSVSFLDPLPADEYQPALRAADALLVNEHAGLRDMAVPSKLTSYFSSGRPVIAATDSGSVTAHEVTAADAGLRIAPATPAALLAAALELRDDSARADALGRNGQHYQQRVLSETAAIDRFENLLTRVVQSGRERRSSRQGSRMVGETRPAQHDLSAGA</sequence>
<dbReference type="AlphaFoldDB" id="A0A3A1TX20"/>
<dbReference type="PANTHER" id="PTHR45947">
    <property type="entry name" value="SULFOQUINOVOSYL TRANSFERASE SQD2"/>
    <property type="match status" value="1"/>
</dbReference>
<gene>
    <name evidence="7" type="primary">wcaI</name>
    <name evidence="7" type="ORF">D1781_15560</name>
</gene>
<feature type="domain" description="Glycosyl transferase family 1" evidence="5">
    <location>
        <begin position="208"/>
        <end position="379"/>
    </location>
</feature>
<evidence type="ECO:0000256" key="1">
    <source>
        <dbReference type="ARBA" id="ARBA00021292"/>
    </source>
</evidence>
<dbReference type="EMBL" id="QXTG01000002">
    <property type="protein sequence ID" value="RIX28803.1"/>
    <property type="molecule type" value="Genomic_DNA"/>
</dbReference>
<reference evidence="8" key="1">
    <citation type="submission" date="2018-09" db="EMBL/GenBank/DDBJ databases">
        <authorList>
            <person name="Kim I."/>
        </authorList>
    </citation>
    <scope>NUCLEOTIDE SEQUENCE [LARGE SCALE GENOMIC DNA]</scope>
    <source>
        <strain evidence="8">DD4a</strain>
    </source>
</reference>
<accession>A0A3A1TX20</accession>
<dbReference type="CDD" id="cd03794">
    <property type="entry name" value="GT4_WbuB-like"/>
    <property type="match status" value="1"/>
</dbReference>
<dbReference type="InterPro" id="IPR050194">
    <property type="entry name" value="Glycosyltransferase_grp1"/>
</dbReference>
<dbReference type="OrthoDB" id="3180470at2"/>
<dbReference type="SUPFAM" id="SSF53756">
    <property type="entry name" value="UDP-Glycosyltransferase/glycogen phosphorylase"/>
    <property type="match status" value="1"/>
</dbReference>
<evidence type="ECO:0000313" key="8">
    <source>
        <dbReference type="Proteomes" id="UP000265742"/>
    </source>
</evidence>
<organism evidence="7 8">
    <name type="scientific">Amnibacterium setariae</name>
    <dbReference type="NCBI Taxonomy" id="2306585"/>
    <lineage>
        <taxon>Bacteria</taxon>
        <taxon>Bacillati</taxon>
        <taxon>Actinomycetota</taxon>
        <taxon>Actinomycetes</taxon>
        <taxon>Micrococcales</taxon>
        <taxon>Microbacteriaceae</taxon>
        <taxon>Amnibacterium</taxon>
    </lineage>
</organism>
<feature type="region of interest" description="Disordered" evidence="4">
    <location>
        <begin position="404"/>
        <end position="433"/>
    </location>
</feature>
<dbReference type="RefSeq" id="WP_119483112.1">
    <property type="nucleotide sequence ID" value="NZ_QXTG01000002.1"/>
</dbReference>
<dbReference type="Proteomes" id="UP000265742">
    <property type="component" value="Unassembled WGS sequence"/>
</dbReference>
<evidence type="ECO:0000259" key="6">
    <source>
        <dbReference type="Pfam" id="PF13579"/>
    </source>
</evidence>
<protein>
    <recommendedName>
        <fullName evidence="1">D-inositol 3-phosphate glycosyltransferase</fullName>
    </recommendedName>
</protein>
<name>A0A3A1TX20_9MICO</name>
<dbReference type="PANTHER" id="PTHR45947:SF3">
    <property type="entry name" value="SULFOQUINOVOSYL TRANSFERASE SQD2"/>
    <property type="match status" value="1"/>
</dbReference>